<accession>A0A0E9N6T5</accession>
<name>A0A0E9N6T5_9BACT</name>
<keyword evidence="1" id="KW-1133">Transmembrane helix</keyword>
<keyword evidence="1" id="KW-0472">Membrane</keyword>
<keyword evidence="1" id="KW-0812">Transmembrane</keyword>
<dbReference type="EMBL" id="BBWV01000006">
    <property type="protein sequence ID" value="GAO45539.1"/>
    <property type="molecule type" value="Genomic_DNA"/>
</dbReference>
<dbReference type="InterPro" id="IPR013325">
    <property type="entry name" value="RNA_pol_sigma_r2"/>
</dbReference>
<comment type="caution">
    <text evidence="2">The sequence shown here is derived from an EMBL/GenBank/DDBJ whole genome shotgun (WGS) entry which is preliminary data.</text>
</comment>
<sequence>MNAPLKLNAALKRAAVGDRTAQELLFHQYYPFAGEIAARYDRPERSASVLAVQSFRELFRQLKTFDPNTGSFKTFFKRIIVDTATRGLSIVYIPTVLPSMAAWSSLRPDQVLVRLHDLPPAVHAILLLTAVEGFTDEEIIDRLKVSGDKNRRELKQLTAYIRPYETVIRQKISSLPGQISPADEQWEQLKLFPPLPDSHAGIGSVEAATIQPQHEKPLEVERQWTGWAFLIFLIAASLLMLFWSGLFEGTRVPIKKPAKSYERLER</sequence>
<evidence type="ECO:0000256" key="1">
    <source>
        <dbReference type="SAM" id="Phobius"/>
    </source>
</evidence>
<evidence type="ECO:0008006" key="4">
    <source>
        <dbReference type="Google" id="ProtNLM"/>
    </source>
</evidence>
<dbReference type="Proteomes" id="UP000033121">
    <property type="component" value="Unassembled WGS sequence"/>
</dbReference>
<gene>
    <name evidence="2" type="ORF">FPE01S_06_00300</name>
</gene>
<dbReference type="GO" id="GO:0006352">
    <property type="term" value="P:DNA-templated transcription initiation"/>
    <property type="evidence" value="ECO:0007669"/>
    <property type="project" value="InterPro"/>
</dbReference>
<dbReference type="AlphaFoldDB" id="A0A0E9N6T5"/>
<feature type="transmembrane region" description="Helical" evidence="1">
    <location>
        <begin position="224"/>
        <end position="246"/>
    </location>
</feature>
<reference evidence="2 3" key="1">
    <citation type="submission" date="2015-04" db="EMBL/GenBank/DDBJ databases">
        <title>Whole genome shotgun sequence of Flavihumibacter petaseus NBRC 106054.</title>
        <authorList>
            <person name="Miyazawa S."/>
            <person name="Hosoyama A."/>
            <person name="Hashimoto M."/>
            <person name="Noguchi M."/>
            <person name="Tsuchikane K."/>
            <person name="Ohji S."/>
            <person name="Yamazoe A."/>
            <person name="Ichikawa N."/>
            <person name="Kimura A."/>
            <person name="Fujita N."/>
        </authorList>
    </citation>
    <scope>NUCLEOTIDE SEQUENCE [LARGE SCALE GENOMIC DNA]</scope>
    <source>
        <strain evidence="2 3">NBRC 106054</strain>
    </source>
</reference>
<evidence type="ECO:0000313" key="2">
    <source>
        <dbReference type="EMBL" id="GAO45539.1"/>
    </source>
</evidence>
<dbReference type="Gene3D" id="1.10.1740.10">
    <property type="match status" value="1"/>
</dbReference>
<evidence type="ECO:0000313" key="3">
    <source>
        <dbReference type="Proteomes" id="UP000033121"/>
    </source>
</evidence>
<keyword evidence="3" id="KW-1185">Reference proteome</keyword>
<dbReference type="STRING" id="1220578.FPE01S_06_00300"/>
<dbReference type="GO" id="GO:0003700">
    <property type="term" value="F:DNA-binding transcription factor activity"/>
    <property type="evidence" value="ECO:0007669"/>
    <property type="project" value="InterPro"/>
</dbReference>
<dbReference type="SUPFAM" id="SSF88946">
    <property type="entry name" value="Sigma2 domain of RNA polymerase sigma factors"/>
    <property type="match status" value="1"/>
</dbReference>
<protein>
    <recommendedName>
        <fullName evidence="4">RNA polymerase ECF-type sigma factor</fullName>
    </recommendedName>
</protein>
<organism evidence="2 3">
    <name type="scientific">Flavihumibacter petaseus NBRC 106054</name>
    <dbReference type="NCBI Taxonomy" id="1220578"/>
    <lineage>
        <taxon>Bacteria</taxon>
        <taxon>Pseudomonadati</taxon>
        <taxon>Bacteroidota</taxon>
        <taxon>Chitinophagia</taxon>
        <taxon>Chitinophagales</taxon>
        <taxon>Chitinophagaceae</taxon>
        <taxon>Flavihumibacter</taxon>
    </lineage>
</organism>
<proteinExistence type="predicted"/>